<evidence type="ECO:0000313" key="18">
    <source>
        <dbReference type="Proteomes" id="UP000199759"/>
    </source>
</evidence>
<keyword evidence="14" id="KW-0408">Iron</keyword>
<feature type="transmembrane region" description="Helical" evidence="16">
    <location>
        <begin position="99"/>
        <end position="121"/>
    </location>
</feature>
<dbReference type="InterPro" id="IPR034804">
    <property type="entry name" value="SQR/QFR_C/D"/>
</dbReference>
<dbReference type="STRING" id="144026.SAMN04488568_10153"/>
<dbReference type="Gene3D" id="1.20.1300.10">
    <property type="entry name" value="Fumarate reductase/succinate dehydrogenase, transmembrane subunit"/>
    <property type="match status" value="1"/>
</dbReference>
<evidence type="ECO:0000256" key="12">
    <source>
        <dbReference type="ARBA" id="ARBA00022982"/>
    </source>
</evidence>
<evidence type="ECO:0000256" key="10">
    <source>
        <dbReference type="ARBA" id="ARBA00022692"/>
    </source>
</evidence>
<dbReference type="RefSeq" id="WP_091764996.1">
    <property type="nucleotide sequence ID" value="NZ_FNHG01000001.1"/>
</dbReference>
<feature type="transmembrane region" description="Helical" evidence="16">
    <location>
        <begin position="25"/>
        <end position="46"/>
    </location>
</feature>
<evidence type="ECO:0000313" key="17">
    <source>
        <dbReference type="EMBL" id="SDL61166.1"/>
    </source>
</evidence>
<comment type="subunit">
    <text evidence="5">Part of an enzyme complex containing four subunits: a flavoprotein, an iron-sulfur protein, plus two membrane-anchoring proteins, SdhC and SdhD.</text>
</comment>
<dbReference type="AlphaFoldDB" id="A0A1G9LGY0"/>
<dbReference type="GO" id="GO:0046872">
    <property type="term" value="F:metal ion binding"/>
    <property type="evidence" value="ECO:0007669"/>
    <property type="project" value="UniProtKB-KW"/>
</dbReference>
<protein>
    <recommendedName>
        <fullName evidence="6">Succinate dehydrogenase hydrophobic membrane anchor subunit</fullName>
    </recommendedName>
</protein>
<organism evidence="17 18">
    <name type="scientific">Maricaulis salignorans</name>
    <dbReference type="NCBI Taxonomy" id="144026"/>
    <lineage>
        <taxon>Bacteria</taxon>
        <taxon>Pseudomonadati</taxon>
        <taxon>Pseudomonadota</taxon>
        <taxon>Alphaproteobacteria</taxon>
        <taxon>Maricaulales</taxon>
        <taxon>Maricaulaceae</taxon>
        <taxon>Maricaulis</taxon>
    </lineage>
</organism>
<dbReference type="OrthoDB" id="9809280at2"/>
<evidence type="ECO:0000256" key="11">
    <source>
        <dbReference type="ARBA" id="ARBA00022723"/>
    </source>
</evidence>
<comment type="subcellular location">
    <subcellularLocation>
        <location evidence="3">Membrane</location>
        <topology evidence="3">Multi-pass membrane protein</topology>
    </subcellularLocation>
</comment>
<dbReference type="CDD" id="cd03495">
    <property type="entry name" value="SQR_TypeC_SdhD_like"/>
    <property type="match status" value="1"/>
</dbReference>
<keyword evidence="13 16" id="KW-1133">Transmembrane helix</keyword>
<sequence>MTDYRTPAAKVRGLGASGHGTAHFIAQRVTSIALFFLVPVFVWMLATSGAPDPAATRAFLASPMGAIVTLLTLTAGFHHMRSGLQVVIEDYVHKAGTKAFLLLGNTFLTLGLWLVTVFALVKLAL</sequence>
<keyword evidence="15 16" id="KW-0472">Membrane</keyword>
<dbReference type="SUPFAM" id="SSF81343">
    <property type="entry name" value="Fumarate reductase respiratory complex transmembrane subunits"/>
    <property type="match status" value="1"/>
</dbReference>
<dbReference type="UniPathway" id="UPA00223"/>
<keyword evidence="18" id="KW-1185">Reference proteome</keyword>
<evidence type="ECO:0000256" key="16">
    <source>
        <dbReference type="SAM" id="Phobius"/>
    </source>
</evidence>
<evidence type="ECO:0000256" key="14">
    <source>
        <dbReference type="ARBA" id="ARBA00023004"/>
    </source>
</evidence>
<dbReference type="NCBIfam" id="TIGR02968">
    <property type="entry name" value="succ_dehyd_anc"/>
    <property type="match status" value="1"/>
</dbReference>
<keyword evidence="7" id="KW-0813">Transport</keyword>
<evidence type="ECO:0000256" key="13">
    <source>
        <dbReference type="ARBA" id="ARBA00022989"/>
    </source>
</evidence>
<keyword evidence="11" id="KW-0479">Metal-binding</keyword>
<feature type="transmembrane region" description="Helical" evidence="16">
    <location>
        <begin position="58"/>
        <end position="79"/>
    </location>
</feature>
<dbReference type="InterPro" id="IPR000701">
    <property type="entry name" value="SuccDH_FuR_B_TM-su"/>
</dbReference>
<evidence type="ECO:0000256" key="9">
    <source>
        <dbReference type="ARBA" id="ARBA00022617"/>
    </source>
</evidence>
<evidence type="ECO:0000256" key="7">
    <source>
        <dbReference type="ARBA" id="ARBA00022448"/>
    </source>
</evidence>
<evidence type="ECO:0000256" key="5">
    <source>
        <dbReference type="ARBA" id="ARBA00011558"/>
    </source>
</evidence>
<keyword evidence="12" id="KW-0249">Electron transport</keyword>
<dbReference type="Proteomes" id="UP000199759">
    <property type="component" value="Unassembled WGS sequence"/>
</dbReference>
<dbReference type="EMBL" id="FNHG01000001">
    <property type="protein sequence ID" value="SDL61166.1"/>
    <property type="molecule type" value="Genomic_DNA"/>
</dbReference>
<dbReference type="GO" id="GO:0020037">
    <property type="term" value="F:heme binding"/>
    <property type="evidence" value="ECO:0007669"/>
    <property type="project" value="InterPro"/>
</dbReference>
<dbReference type="GO" id="GO:0006099">
    <property type="term" value="P:tricarboxylic acid cycle"/>
    <property type="evidence" value="ECO:0007669"/>
    <property type="project" value="UniProtKB-UniPathway"/>
</dbReference>
<evidence type="ECO:0000256" key="2">
    <source>
        <dbReference type="ARBA" id="ARBA00004050"/>
    </source>
</evidence>
<accession>A0A1G9LGY0</accession>
<comment type="function">
    <text evidence="2">Membrane-anchoring subunit of succinate dehydrogenase (SDH).</text>
</comment>
<evidence type="ECO:0000256" key="6">
    <source>
        <dbReference type="ARBA" id="ARBA00019425"/>
    </source>
</evidence>
<evidence type="ECO:0000256" key="1">
    <source>
        <dbReference type="ARBA" id="ARBA00001971"/>
    </source>
</evidence>
<evidence type="ECO:0000256" key="15">
    <source>
        <dbReference type="ARBA" id="ARBA00023136"/>
    </source>
</evidence>
<name>A0A1G9LGY0_9PROT</name>
<proteinExistence type="predicted"/>
<keyword evidence="10 16" id="KW-0812">Transmembrane</keyword>
<dbReference type="InterPro" id="IPR014312">
    <property type="entry name" value="Succ_DH_anchor"/>
</dbReference>
<gene>
    <name evidence="17" type="ORF">SAMN04488568_10153</name>
</gene>
<dbReference type="Pfam" id="PF01127">
    <property type="entry name" value="Sdh_cyt"/>
    <property type="match status" value="1"/>
</dbReference>
<evidence type="ECO:0000256" key="3">
    <source>
        <dbReference type="ARBA" id="ARBA00004141"/>
    </source>
</evidence>
<keyword evidence="9" id="KW-0349">Heme</keyword>
<evidence type="ECO:0000256" key="8">
    <source>
        <dbReference type="ARBA" id="ARBA00022532"/>
    </source>
</evidence>
<keyword evidence="8" id="KW-0816">Tricarboxylic acid cycle</keyword>
<dbReference type="GO" id="GO:0016020">
    <property type="term" value="C:membrane"/>
    <property type="evidence" value="ECO:0007669"/>
    <property type="project" value="UniProtKB-SubCell"/>
</dbReference>
<comment type="pathway">
    <text evidence="4">Carbohydrate metabolism; tricarboxylic acid cycle.</text>
</comment>
<evidence type="ECO:0000256" key="4">
    <source>
        <dbReference type="ARBA" id="ARBA00005163"/>
    </source>
</evidence>
<comment type="cofactor">
    <cofactor evidence="1">
        <name>heme</name>
        <dbReference type="ChEBI" id="CHEBI:30413"/>
    </cofactor>
</comment>
<reference evidence="17 18" key="1">
    <citation type="submission" date="2016-10" db="EMBL/GenBank/DDBJ databases">
        <authorList>
            <person name="de Groot N.N."/>
        </authorList>
    </citation>
    <scope>NUCLEOTIDE SEQUENCE [LARGE SCALE GENOMIC DNA]</scope>
    <source>
        <strain evidence="17 18">DSM 16077</strain>
    </source>
</reference>